<evidence type="ECO:0000256" key="8">
    <source>
        <dbReference type="ARBA" id="ARBA00023145"/>
    </source>
</evidence>
<reference evidence="14 15" key="1">
    <citation type="submission" date="2019-12" db="EMBL/GenBank/DDBJ databases">
        <authorList>
            <person name="Xu J."/>
        </authorList>
    </citation>
    <scope>NUCLEOTIDE SEQUENCE [LARGE SCALE GENOMIC DNA]</scope>
    <source>
        <strain evidence="14 15">HX-5-24</strain>
    </source>
</reference>
<keyword evidence="8" id="KW-0865">Zymogen</keyword>
<dbReference type="EMBL" id="WOXT01000001">
    <property type="protein sequence ID" value="MUV13453.1"/>
    <property type="molecule type" value="Genomic_DNA"/>
</dbReference>
<feature type="active site" description="Charge relay system" evidence="9">
    <location>
        <position position="246"/>
    </location>
</feature>
<keyword evidence="7 9" id="KW-0720">Serine protease</keyword>
<feature type="domain" description="Peptidase C-terminal archaeal/bacterial" evidence="13">
    <location>
        <begin position="526"/>
        <end position="591"/>
    </location>
</feature>
<dbReference type="GO" id="GO:0006508">
    <property type="term" value="P:proteolysis"/>
    <property type="evidence" value="ECO:0007669"/>
    <property type="project" value="UniProtKB-KW"/>
</dbReference>
<evidence type="ECO:0000256" key="2">
    <source>
        <dbReference type="ARBA" id="ARBA00011073"/>
    </source>
</evidence>
<evidence type="ECO:0000256" key="7">
    <source>
        <dbReference type="ARBA" id="ARBA00022825"/>
    </source>
</evidence>
<sequence>MTLRLSTCLGACALAAAVSLSFVGMRATAAGVAVRVQDAKPAPTQQAPQRRFIVRYRTGTLQRSSTTAALDAARAAVVRSGIAASIPGLTVRHVRRMGSGADVIALSRSLDSAATASLLSALASDPNVASVTPDRRLYHTGIAAPTMLPNDPLSQQYQWHFYNSVGGIKAPAAWDSATGTGVVVAVLDTGVTDHPDLSPNLLQGYDFISDAFISRRATDERVPGAHDYGDWNDDFTQCEMSNSSFHGTHTAGTVAEVSNNGIGLAGVAHGAKVLPVRVLGRCGGYTSDIADAIVWASGGTVPGVPANANPAEVINMSLGGQFLCEESMQSAIDTAVANGTTVVVSAGNSNANASEFSPASCNNVITVGASRITGGKAFYSNFGKKVDLSAPGGGGGQDGGAAGYVWQTLNDSATAPELGSPAYGGMAGTSMAAPHVAAVAALVQGKASTPLTPAQMETMLKATARRFPVTIPTNQPMGTGILDAKAAVATVLPPCQGPDCETAARPLVNKTPAKGLSGAANAQLSYVIDVPIGASALSFMTYGGTGDVTLLVRYAQVPTTTAYDLSSVHAGNNETIRVPVTRGGLYYVKVVGAKAFTAVTLEARHN</sequence>
<feature type="active site" description="Charge relay system" evidence="9">
    <location>
        <position position="430"/>
    </location>
</feature>
<keyword evidence="6 9" id="KW-0378">Hydrolase</keyword>
<dbReference type="InterPro" id="IPR007280">
    <property type="entry name" value="Peptidase_C_arc/bac"/>
</dbReference>
<comment type="caution">
    <text evidence="14">The sequence shown here is derived from an EMBL/GenBank/DDBJ whole genome shotgun (WGS) entry which is preliminary data.</text>
</comment>
<accession>A0A7C9HQV4</accession>
<dbReference type="FunFam" id="3.40.50.200:FF:000022">
    <property type="entry name" value="Extracellular protease"/>
    <property type="match status" value="1"/>
</dbReference>
<proteinExistence type="inferred from homology"/>
<feature type="active site" description="Charge relay system" evidence="9">
    <location>
        <position position="188"/>
    </location>
</feature>
<keyword evidence="4 9" id="KW-0645">Protease</keyword>
<feature type="domain" description="Peptidase S8/S53" evidence="12">
    <location>
        <begin position="179"/>
        <end position="465"/>
    </location>
</feature>
<dbReference type="PROSITE" id="PS00138">
    <property type="entry name" value="SUBTILASE_SER"/>
    <property type="match status" value="1"/>
</dbReference>
<dbReference type="PRINTS" id="PR00723">
    <property type="entry name" value="SUBTILISIN"/>
</dbReference>
<keyword evidence="3" id="KW-0964">Secreted</keyword>
<dbReference type="InterPro" id="IPR015500">
    <property type="entry name" value="Peptidase_S8_subtilisin-rel"/>
</dbReference>
<evidence type="ECO:0000256" key="11">
    <source>
        <dbReference type="SAM" id="SignalP"/>
    </source>
</evidence>
<feature type="chain" id="PRO_5028908047" evidence="11">
    <location>
        <begin position="30"/>
        <end position="606"/>
    </location>
</feature>
<protein>
    <submittedName>
        <fullName evidence="14">S8 family serine peptidase</fullName>
    </submittedName>
</protein>
<evidence type="ECO:0000256" key="4">
    <source>
        <dbReference type="ARBA" id="ARBA00022670"/>
    </source>
</evidence>
<evidence type="ECO:0000256" key="5">
    <source>
        <dbReference type="ARBA" id="ARBA00022729"/>
    </source>
</evidence>
<dbReference type="Gene3D" id="2.60.120.380">
    <property type="match status" value="1"/>
</dbReference>
<dbReference type="Pfam" id="PF00082">
    <property type="entry name" value="Peptidase_S8"/>
    <property type="match status" value="1"/>
</dbReference>
<dbReference type="RefSeq" id="WP_156640640.1">
    <property type="nucleotide sequence ID" value="NZ_WOXT01000001.1"/>
</dbReference>
<dbReference type="Pfam" id="PF04151">
    <property type="entry name" value="PPC"/>
    <property type="match status" value="1"/>
</dbReference>
<dbReference type="GO" id="GO:0005576">
    <property type="term" value="C:extracellular region"/>
    <property type="evidence" value="ECO:0007669"/>
    <property type="project" value="UniProtKB-SubCell"/>
</dbReference>
<evidence type="ECO:0000256" key="9">
    <source>
        <dbReference type="PROSITE-ProRule" id="PRU01240"/>
    </source>
</evidence>
<dbReference type="Gene3D" id="3.40.50.200">
    <property type="entry name" value="Peptidase S8/S53 domain"/>
    <property type="match status" value="1"/>
</dbReference>
<keyword evidence="5 11" id="KW-0732">Signal</keyword>
<dbReference type="PROSITE" id="PS51892">
    <property type="entry name" value="SUBTILASE"/>
    <property type="match status" value="1"/>
</dbReference>
<dbReference type="PANTHER" id="PTHR43806:SF11">
    <property type="entry name" value="CEREVISIN-RELATED"/>
    <property type="match status" value="1"/>
</dbReference>
<evidence type="ECO:0000256" key="10">
    <source>
        <dbReference type="RuleBase" id="RU003355"/>
    </source>
</evidence>
<dbReference type="PROSITE" id="PS00136">
    <property type="entry name" value="SUBTILASE_ASP"/>
    <property type="match status" value="1"/>
</dbReference>
<comment type="subcellular location">
    <subcellularLocation>
        <location evidence="1">Secreted</location>
    </subcellularLocation>
</comment>
<evidence type="ECO:0000313" key="14">
    <source>
        <dbReference type="EMBL" id="MUV13453.1"/>
    </source>
</evidence>
<dbReference type="InterPro" id="IPR023828">
    <property type="entry name" value="Peptidase_S8_Ser-AS"/>
</dbReference>
<evidence type="ECO:0000259" key="12">
    <source>
        <dbReference type="Pfam" id="PF00082"/>
    </source>
</evidence>
<dbReference type="AlphaFoldDB" id="A0A7C9HQV4"/>
<comment type="similarity">
    <text evidence="2 9 10">Belongs to the peptidase S8 family.</text>
</comment>
<evidence type="ECO:0000256" key="3">
    <source>
        <dbReference type="ARBA" id="ARBA00022525"/>
    </source>
</evidence>
<name>A0A7C9HQV4_9GAMM</name>
<dbReference type="GO" id="GO:0004252">
    <property type="term" value="F:serine-type endopeptidase activity"/>
    <property type="evidence" value="ECO:0007669"/>
    <property type="project" value="UniProtKB-UniRule"/>
</dbReference>
<evidence type="ECO:0000256" key="1">
    <source>
        <dbReference type="ARBA" id="ARBA00004613"/>
    </source>
</evidence>
<keyword evidence="15" id="KW-1185">Reference proteome</keyword>
<dbReference type="InterPro" id="IPR000209">
    <property type="entry name" value="Peptidase_S8/S53_dom"/>
</dbReference>
<dbReference type="Proteomes" id="UP000479692">
    <property type="component" value="Unassembled WGS sequence"/>
</dbReference>
<dbReference type="SUPFAM" id="SSF52743">
    <property type="entry name" value="Subtilisin-like"/>
    <property type="match status" value="1"/>
</dbReference>
<dbReference type="InterPro" id="IPR023827">
    <property type="entry name" value="Peptidase_S8_Asp-AS"/>
</dbReference>
<organism evidence="14 15">
    <name type="scientific">Noviluteimonas gilva</name>
    <dbReference type="NCBI Taxonomy" id="2682097"/>
    <lineage>
        <taxon>Bacteria</taxon>
        <taxon>Pseudomonadati</taxon>
        <taxon>Pseudomonadota</taxon>
        <taxon>Gammaproteobacteria</taxon>
        <taxon>Lysobacterales</taxon>
        <taxon>Lysobacteraceae</taxon>
        <taxon>Noviluteimonas</taxon>
    </lineage>
</organism>
<dbReference type="InterPro" id="IPR050131">
    <property type="entry name" value="Peptidase_S8_subtilisin-like"/>
</dbReference>
<evidence type="ECO:0000256" key="6">
    <source>
        <dbReference type="ARBA" id="ARBA00022801"/>
    </source>
</evidence>
<gene>
    <name evidence="14" type="ORF">GN331_04440</name>
</gene>
<evidence type="ECO:0000259" key="13">
    <source>
        <dbReference type="Pfam" id="PF04151"/>
    </source>
</evidence>
<evidence type="ECO:0000313" key="15">
    <source>
        <dbReference type="Proteomes" id="UP000479692"/>
    </source>
</evidence>
<dbReference type="InterPro" id="IPR036852">
    <property type="entry name" value="Peptidase_S8/S53_dom_sf"/>
</dbReference>
<dbReference type="PANTHER" id="PTHR43806">
    <property type="entry name" value="PEPTIDASE S8"/>
    <property type="match status" value="1"/>
</dbReference>
<feature type="signal peptide" evidence="11">
    <location>
        <begin position="1"/>
        <end position="29"/>
    </location>
</feature>